<feature type="transmembrane region" description="Helical" evidence="10">
    <location>
        <begin position="198"/>
        <end position="220"/>
    </location>
</feature>
<feature type="transmembrane region" description="Helical" evidence="10">
    <location>
        <begin position="272"/>
        <end position="290"/>
    </location>
</feature>
<evidence type="ECO:0000256" key="6">
    <source>
        <dbReference type="ARBA" id="ARBA00023136"/>
    </source>
</evidence>
<sequence>MTRPHLPRPSLDNFRRKLAAVDALPQLCLLGLVAGLLTGSLMVGFRLLLSAGALGFMPDDNPENFEGLAPWVRASLPLLAVLVIGIVLGRQHPAQRKLGIGHVIERLTYHQGKMPLRAWLNQVVVGVVSVLGGLSAGREGPAIHLGAGASSWIGERLKLPNNSLRVLVACGTAAGISASFNTPIAGVIFAMEVVMMEYTLMGFMPVILASTTGAVVTQMVYGSAPAFAVPSLLLHSLLDLPWVIVTALVIGLLAGGFVHLARQQARVAHLSWGMRMALVGVSTAVVAWWYPQVQGIGYDSLAQLLDGQLALDILLALVIGKLVLSALCVACGVPIGIIGPVVVAGAAAGALMGMLGGWLLPDQASDIALYALLGMAAMMGAVLQAPLAALMALLELTHSPNIILPGMLAVVVAGLTCRQLCHCQGFFISTLTAQGLHPLQQPLMQALSRVAVPAVMERSLVSVPRRITRERARALLDSKPVWLVVTRSTPEKPMVALPAADLVRVLMDEHWREQEELDLLEIPAQRLDLAPIHLQATLSEAYERLLPSDVDALYVEHTTAPMIRKISGIITRDAIESYYRYTP</sequence>
<feature type="transmembrane region" description="Helical" evidence="10">
    <location>
        <begin position="21"/>
        <end position="48"/>
    </location>
</feature>
<dbReference type="EMBL" id="JAUORK010000006">
    <property type="protein sequence ID" value="MDO6671842.1"/>
    <property type="molecule type" value="Genomic_DNA"/>
</dbReference>
<organism evidence="11 12">
    <name type="scientific">Cobetia amphilecti</name>
    <dbReference type="NCBI Taxonomy" id="1055104"/>
    <lineage>
        <taxon>Bacteria</taxon>
        <taxon>Pseudomonadati</taxon>
        <taxon>Pseudomonadota</taxon>
        <taxon>Gammaproteobacteria</taxon>
        <taxon>Oceanospirillales</taxon>
        <taxon>Halomonadaceae</taxon>
        <taxon>Cobetia</taxon>
    </lineage>
</organism>
<keyword evidence="7" id="KW-0869">Chloride channel</keyword>
<feature type="transmembrane region" description="Helical" evidence="10">
    <location>
        <begin position="68"/>
        <end position="88"/>
    </location>
</feature>
<dbReference type="Proteomes" id="UP001170481">
    <property type="component" value="Unassembled WGS sequence"/>
</dbReference>
<dbReference type="PANTHER" id="PTHR43427:SF6">
    <property type="entry name" value="CHLORIDE CHANNEL PROTEIN CLC-E"/>
    <property type="match status" value="1"/>
</dbReference>
<evidence type="ECO:0000313" key="11">
    <source>
        <dbReference type="EMBL" id="MDO6671842.1"/>
    </source>
</evidence>
<dbReference type="InterPro" id="IPR050368">
    <property type="entry name" value="ClC-type_chloride_channel"/>
</dbReference>
<comment type="subcellular location">
    <subcellularLocation>
        <location evidence="1">Membrane</location>
        <topology evidence="1">Multi-pass membrane protein</topology>
    </subcellularLocation>
</comment>
<evidence type="ECO:0000256" key="9">
    <source>
        <dbReference type="ARBA" id="ARBA00023303"/>
    </source>
</evidence>
<reference evidence="11" key="1">
    <citation type="submission" date="2023-07" db="EMBL/GenBank/DDBJ databases">
        <title>Genome content predicts the carbon catabolic preferences of heterotrophic bacteria.</title>
        <authorList>
            <person name="Gralka M."/>
        </authorList>
    </citation>
    <scope>NUCLEOTIDE SEQUENCE</scope>
    <source>
        <strain evidence="11">C2R13</strain>
    </source>
</reference>
<dbReference type="InterPro" id="IPR001807">
    <property type="entry name" value="ClC"/>
</dbReference>
<evidence type="ECO:0000256" key="2">
    <source>
        <dbReference type="ARBA" id="ARBA00022448"/>
    </source>
</evidence>
<comment type="caution">
    <text evidence="11">The sequence shown here is derived from an EMBL/GenBank/DDBJ whole genome shotgun (WGS) entry which is preliminary data.</text>
</comment>
<feature type="transmembrane region" description="Helical" evidence="10">
    <location>
        <begin position="166"/>
        <end position="191"/>
    </location>
</feature>
<keyword evidence="5" id="KW-0406">Ion transport</keyword>
<keyword evidence="4 10" id="KW-1133">Transmembrane helix</keyword>
<accession>A0AAP4WX46</accession>
<keyword evidence="8" id="KW-0868">Chloride</keyword>
<dbReference type="Gene3D" id="1.10.3080.10">
    <property type="entry name" value="Clc chloride channel"/>
    <property type="match status" value="1"/>
</dbReference>
<dbReference type="CDD" id="cd00400">
    <property type="entry name" value="Voltage_gated_ClC"/>
    <property type="match status" value="1"/>
</dbReference>
<keyword evidence="3 10" id="KW-0812">Transmembrane</keyword>
<gene>
    <name evidence="11" type="ORF">Q4535_06870</name>
</gene>
<dbReference type="GO" id="GO:0005254">
    <property type="term" value="F:chloride channel activity"/>
    <property type="evidence" value="ECO:0007669"/>
    <property type="project" value="UniProtKB-KW"/>
</dbReference>
<dbReference type="GO" id="GO:0034707">
    <property type="term" value="C:chloride channel complex"/>
    <property type="evidence" value="ECO:0007669"/>
    <property type="project" value="UniProtKB-KW"/>
</dbReference>
<evidence type="ECO:0000256" key="8">
    <source>
        <dbReference type="ARBA" id="ARBA00023214"/>
    </source>
</evidence>
<name>A0AAP4WX46_9GAMM</name>
<feature type="transmembrane region" description="Helical" evidence="10">
    <location>
        <begin position="367"/>
        <end position="394"/>
    </location>
</feature>
<dbReference type="AlphaFoldDB" id="A0AAP4WX46"/>
<evidence type="ECO:0000256" key="1">
    <source>
        <dbReference type="ARBA" id="ARBA00004141"/>
    </source>
</evidence>
<dbReference type="RefSeq" id="WP_152965405.1">
    <property type="nucleotide sequence ID" value="NZ_CANLSP010000005.1"/>
</dbReference>
<evidence type="ECO:0000256" key="3">
    <source>
        <dbReference type="ARBA" id="ARBA00022692"/>
    </source>
</evidence>
<proteinExistence type="predicted"/>
<evidence type="ECO:0000256" key="4">
    <source>
        <dbReference type="ARBA" id="ARBA00022989"/>
    </source>
</evidence>
<dbReference type="Pfam" id="PF00654">
    <property type="entry name" value="Voltage_CLC"/>
    <property type="match status" value="1"/>
</dbReference>
<feature type="transmembrane region" description="Helical" evidence="10">
    <location>
        <begin position="240"/>
        <end position="260"/>
    </location>
</feature>
<dbReference type="PANTHER" id="PTHR43427">
    <property type="entry name" value="CHLORIDE CHANNEL PROTEIN CLC-E"/>
    <property type="match status" value="1"/>
</dbReference>
<evidence type="ECO:0000256" key="7">
    <source>
        <dbReference type="ARBA" id="ARBA00023173"/>
    </source>
</evidence>
<dbReference type="InterPro" id="IPR014743">
    <property type="entry name" value="Cl-channel_core"/>
</dbReference>
<keyword evidence="6 10" id="KW-0472">Membrane</keyword>
<evidence type="ECO:0000256" key="5">
    <source>
        <dbReference type="ARBA" id="ARBA00023065"/>
    </source>
</evidence>
<keyword evidence="2" id="KW-0813">Transport</keyword>
<dbReference type="SUPFAM" id="SSF81340">
    <property type="entry name" value="Clc chloride channel"/>
    <property type="match status" value="1"/>
</dbReference>
<keyword evidence="9" id="KW-0407">Ion channel</keyword>
<evidence type="ECO:0000313" key="12">
    <source>
        <dbReference type="Proteomes" id="UP001170481"/>
    </source>
</evidence>
<feature type="transmembrane region" description="Helical" evidence="10">
    <location>
        <begin position="118"/>
        <end position="136"/>
    </location>
</feature>
<dbReference type="PRINTS" id="PR00762">
    <property type="entry name" value="CLCHANNEL"/>
</dbReference>
<protein>
    <submittedName>
        <fullName evidence="11">Chloride channel protein</fullName>
    </submittedName>
</protein>
<evidence type="ECO:0000256" key="10">
    <source>
        <dbReference type="SAM" id="Phobius"/>
    </source>
</evidence>
<feature type="transmembrane region" description="Helical" evidence="10">
    <location>
        <begin position="310"/>
        <end position="330"/>
    </location>
</feature>
<feature type="transmembrane region" description="Helical" evidence="10">
    <location>
        <begin position="337"/>
        <end position="361"/>
    </location>
</feature>